<proteinExistence type="predicted"/>
<accession>A0ABQ9HEX3</accession>
<keyword evidence="2" id="KW-1185">Reference proteome</keyword>
<gene>
    <name evidence="1" type="ORF">PR048_014539</name>
</gene>
<sequence length="286" mass="32310">MKIRGRIIEHEVRESNMAAGNDVIQDGGVRPCLLHDADRSDRRRGQGKPLRRDARRRRVLVRCRHESTAQGANMARKLLKFVILFDNTNLLYFPGQFLSGRVLIELENDTPALEKEDLMVRCTFTPRRGIRTFSWFGRISKSSVPNPKRKNNHNSDNLHSFSSAGRDDIGCSRFCANVGETRGIRDSVCFIFKLVPQYGDTLRRAVVQIRMKQIPSQRVCVDPLHRKASLCCGASFSPPGHQVLEESGARKGTARSVTIPAFAWSELRSQRGWAAEVWGSDYSPTT</sequence>
<dbReference type="Proteomes" id="UP001159363">
    <property type="component" value="Chromosome 4"/>
</dbReference>
<dbReference type="EMBL" id="JARBHB010000005">
    <property type="protein sequence ID" value="KAJ8882726.1"/>
    <property type="molecule type" value="Genomic_DNA"/>
</dbReference>
<reference evidence="1 2" key="1">
    <citation type="submission" date="2023-02" db="EMBL/GenBank/DDBJ databases">
        <title>LHISI_Scaffold_Assembly.</title>
        <authorList>
            <person name="Stuart O.P."/>
            <person name="Cleave R."/>
            <person name="Magrath M.J.L."/>
            <person name="Mikheyev A.S."/>
        </authorList>
    </citation>
    <scope>NUCLEOTIDE SEQUENCE [LARGE SCALE GENOMIC DNA]</scope>
    <source>
        <strain evidence="1">Daus_M_001</strain>
        <tissue evidence="1">Leg muscle</tissue>
    </source>
</reference>
<protein>
    <submittedName>
        <fullName evidence="1">Uncharacterized protein</fullName>
    </submittedName>
</protein>
<comment type="caution">
    <text evidence="1">The sequence shown here is derived from an EMBL/GenBank/DDBJ whole genome shotgun (WGS) entry which is preliminary data.</text>
</comment>
<evidence type="ECO:0000313" key="1">
    <source>
        <dbReference type="EMBL" id="KAJ8882726.1"/>
    </source>
</evidence>
<name>A0ABQ9HEX3_9NEOP</name>
<evidence type="ECO:0000313" key="2">
    <source>
        <dbReference type="Proteomes" id="UP001159363"/>
    </source>
</evidence>
<organism evidence="1 2">
    <name type="scientific">Dryococelus australis</name>
    <dbReference type="NCBI Taxonomy" id="614101"/>
    <lineage>
        <taxon>Eukaryota</taxon>
        <taxon>Metazoa</taxon>
        <taxon>Ecdysozoa</taxon>
        <taxon>Arthropoda</taxon>
        <taxon>Hexapoda</taxon>
        <taxon>Insecta</taxon>
        <taxon>Pterygota</taxon>
        <taxon>Neoptera</taxon>
        <taxon>Polyneoptera</taxon>
        <taxon>Phasmatodea</taxon>
        <taxon>Verophasmatodea</taxon>
        <taxon>Anareolatae</taxon>
        <taxon>Phasmatidae</taxon>
        <taxon>Eurycanthinae</taxon>
        <taxon>Dryococelus</taxon>
    </lineage>
</organism>